<name>A0ACC1LMQ4_9FUNG</name>
<keyword evidence="2" id="KW-1185">Reference proteome</keyword>
<protein>
    <submittedName>
        <fullName evidence="1">Uncharacterized protein</fullName>
    </submittedName>
</protein>
<sequence length="165" mass="17735">MCDGAFCEALSTIQYENLSFPTANALVIRLSKASDDVASTTLVITKEKAVNFGRSLLQLTPAASSVSLRLFVANEDKPSYKQFYDALVSELYHVSVTTLDVQNRPDQVTPTLVSGVPLTLSLQDVSGLTSITHGPEISCAHFAHLAYLNASTLKTLGISVAEEKN</sequence>
<evidence type="ECO:0000313" key="1">
    <source>
        <dbReference type="EMBL" id="KAJ2811867.1"/>
    </source>
</evidence>
<comment type="caution">
    <text evidence="1">The sequence shown here is derived from an EMBL/GenBank/DDBJ whole genome shotgun (WGS) entry which is preliminary data.</text>
</comment>
<proteinExistence type="predicted"/>
<dbReference type="Proteomes" id="UP001140096">
    <property type="component" value="Unassembled WGS sequence"/>
</dbReference>
<accession>A0ACC1LMQ4</accession>
<gene>
    <name evidence="1" type="ORF">H4S07_001781</name>
</gene>
<organism evidence="1 2">
    <name type="scientific">Coemansia furcata</name>
    <dbReference type="NCBI Taxonomy" id="417177"/>
    <lineage>
        <taxon>Eukaryota</taxon>
        <taxon>Fungi</taxon>
        <taxon>Fungi incertae sedis</taxon>
        <taxon>Zoopagomycota</taxon>
        <taxon>Kickxellomycotina</taxon>
        <taxon>Kickxellomycetes</taxon>
        <taxon>Kickxellales</taxon>
        <taxon>Kickxellaceae</taxon>
        <taxon>Coemansia</taxon>
    </lineage>
</organism>
<evidence type="ECO:0000313" key="2">
    <source>
        <dbReference type="Proteomes" id="UP001140096"/>
    </source>
</evidence>
<reference evidence="1" key="1">
    <citation type="submission" date="2022-07" db="EMBL/GenBank/DDBJ databases">
        <title>Phylogenomic reconstructions and comparative analyses of Kickxellomycotina fungi.</title>
        <authorList>
            <person name="Reynolds N.K."/>
            <person name="Stajich J.E."/>
            <person name="Barry K."/>
            <person name="Grigoriev I.V."/>
            <person name="Crous P."/>
            <person name="Smith M.E."/>
        </authorList>
    </citation>
    <scope>NUCLEOTIDE SEQUENCE</scope>
    <source>
        <strain evidence="1">CBS 102833</strain>
    </source>
</reference>
<dbReference type="EMBL" id="JANBUP010000342">
    <property type="protein sequence ID" value="KAJ2811867.1"/>
    <property type="molecule type" value="Genomic_DNA"/>
</dbReference>